<dbReference type="PANTHER" id="PTHR43280:SF29">
    <property type="entry name" value="ARAC-FAMILY TRANSCRIPTIONAL REGULATOR"/>
    <property type="match status" value="1"/>
</dbReference>
<keyword evidence="1" id="KW-0805">Transcription regulation</keyword>
<sequence length="182" mass="21054">MYIGISVFKAEALKLLLLAVNLALLVKILYYSAAKSEDGELNFSRANQFDLQDLKKTNSRFEELKERLLTYFETEKPYLDSKLNIKQVSVYLYSNKTYLSRMINENFDSNFSQFVNQHRVEEAKRLFADDTKLSIQQLCDLSGFGSTATFTMAFRIFTGKTPADWCREYKIKSKNGGDKENL</sequence>
<dbReference type="InterPro" id="IPR009057">
    <property type="entry name" value="Homeodomain-like_sf"/>
</dbReference>
<dbReference type="Gene3D" id="1.10.10.60">
    <property type="entry name" value="Homeodomain-like"/>
    <property type="match status" value="2"/>
</dbReference>
<dbReference type="SUPFAM" id="SSF46689">
    <property type="entry name" value="Homeodomain-like"/>
    <property type="match status" value="1"/>
</dbReference>
<evidence type="ECO:0000313" key="6">
    <source>
        <dbReference type="EMBL" id="MPM27279.1"/>
    </source>
</evidence>
<feature type="transmembrane region" description="Helical" evidence="4">
    <location>
        <begin position="12"/>
        <end position="33"/>
    </location>
</feature>
<reference evidence="6" key="1">
    <citation type="submission" date="2019-08" db="EMBL/GenBank/DDBJ databases">
        <authorList>
            <person name="Kucharzyk K."/>
            <person name="Murdoch R.W."/>
            <person name="Higgins S."/>
            <person name="Loffler F."/>
        </authorList>
    </citation>
    <scope>NUCLEOTIDE SEQUENCE</scope>
</reference>
<keyword evidence="3" id="KW-0804">Transcription</keyword>
<dbReference type="InterPro" id="IPR018060">
    <property type="entry name" value="HTH_AraC"/>
</dbReference>
<protein>
    <recommendedName>
        <fullName evidence="5">HTH araC/xylS-type domain-containing protein</fullName>
    </recommendedName>
</protein>
<dbReference type="PANTHER" id="PTHR43280">
    <property type="entry name" value="ARAC-FAMILY TRANSCRIPTIONAL REGULATOR"/>
    <property type="match status" value="1"/>
</dbReference>
<name>A0A644YG23_9ZZZZ</name>
<gene>
    <name evidence="6" type="ORF">SDC9_73789</name>
</gene>
<dbReference type="EMBL" id="VSSQ01004952">
    <property type="protein sequence ID" value="MPM27279.1"/>
    <property type="molecule type" value="Genomic_DNA"/>
</dbReference>
<accession>A0A644YG23</accession>
<organism evidence="6">
    <name type="scientific">bioreactor metagenome</name>
    <dbReference type="NCBI Taxonomy" id="1076179"/>
    <lineage>
        <taxon>unclassified sequences</taxon>
        <taxon>metagenomes</taxon>
        <taxon>ecological metagenomes</taxon>
    </lineage>
</organism>
<keyword evidence="4" id="KW-0472">Membrane</keyword>
<proteinExistence type="predicted"/>
<dbReference type="PROSITE" id="PS01124">
    <property type="entry name" value="HTH_ARAC_FAMILY_2"/>
    <property type="match status" value="1"/>
</dbReference>
<evidence type="ECO:0000256" key="3">
    <source>
        <dbReference type="ARBA" id="ARBA00023163"/>
    </source>
</evidence>
<dbReference type="Pfam" id="PF12833">
    <property type="entry name" value="HTH_18"/>
    <property type="match status" value="1"/>
</dbReference>
<dbReference type="SMART" id="SM00342">
    <property type="entry name" value="HTH_ARAC"/>
    <property type="match status" value="1"/>
</dbReference>
<evidence type="ECO:0000256" key="4">
    <source>
        <dbReference type="SAM" id="Phobius"/>
    </source>
</evidence>
<keyword evidence="4" id="KW-0812">Transmembrane</keyword>
<feature type="domain" description="HTH araC/xylS-type" evidence="5">
    <location>
        <begin position="66"/>
        <end position="168"/>
    </location>
</feature>
<comment type="caution">
    <text evidence="6">The sequence shown here is derived from an EMBL/GenBank/DDBJ whole genome shotgun (WGS) entry which is preliminary data.</text>
</comment>
<dbReference type="GO" id="GO:0043565">
    <property type="term" value="F:sequence-specific DNA binding"/>
    <property type="evidence" value="ECO:0007669"/>
    <property type="project" value="InterPro"/>
</dbReference>
<dbReference type="AlphaFoldDB" id="A0A644YG23"/>
<keyword evidence="2" id="KW-0238">DNA-binding</keyword>
<evidence type="ECO:0000259" key="5">
    <source>
        <dbReference type="PROSITE" id="PS01124"/>
    </source>
</evidence>
<keyword evidence="4" id="KW-1133">Transmembrane helix</keyword>
<evidence type="ECO:0000256" key="1">
    <source>
        <dbReference type="ARBA" id="ARBA00023015"/>
    </source>
</evidence>
<dbReference type="GO" id="GO:0003700">
    <property type="term" value="F:DNA-binding transcription factor activity"/>
    <property type="evidence" value="ECO:0007669"/>
    <property type="project" value="InterPro"/>
</dbReference>
<evidence type="ECO:0000256" key="2">
    <source>
        <dbReference type="ARBA" id="ARBA00023125"/>
    </source>
</evidence>